<dbReference type="AlphaFoldDB" id="A0A1G7HDX6"/>
<name>A0A1G7HDX6_9RHOB</name>
<sequence length="194" mass="20713">MVIARQIHPDTLAAISNPAGFFPIVLFFVDWPEDPFHAHTNLGTVSWDGHDWTGVGKIAGLSLPGDGVGMAAQEASLSLLGLGDELDAHLDVDARDREAVIYFGAVTACDGDTLVGEPFPIFTGTINGLRDLTEANAIGRTRGVQVPLSSGPSQRARSTAYHSFEDQAANHLGDTAGRLLINTDREGLRLRWPA</sequence>
<dbReference type="OrthoDB" id="7770576at2"/>
<reference evidence="2" key="1">
    <citation type="submission" date="2016-10" db="EMBL/GenBank/DDBJ databases">
        <authorList>
            <person name="Varghese N."/>
            <person name="Submissions S."/>
        </authorList>
    </citation>
    <scope>NUCLEOTIDE SEQUENCE [LARGE SCALE GENOMIC DNA]</scope>
    <source>
        <strain evidence="2">DSM 10146</strain>
    </source>
</reference>
<gene>
    <name evidence="1" type="ORF">SAMN04488105_110241</name>
</gene>
<dbReference type="Proteomes" id="UP000198994">
    <property type="component" value="Unassembled WGS sequence"/>
</dbReference>
<keyword evidence="2" id="KW-1185">Reference proteome</keyword>
<protein>
    <submittedName>
        <fullName evidence="1">Uncharacterized protein</fullName>
    </submittedName>
</protein>
<dbReference type="EMBL" id="FNAV01000010">
    <property type="protein sequence ID" value="SDE98571.1"/>
    <property type="molecule type" value="Genomic_DNA"/>
</dbReference>
<evidence type="ECO:0000313" key="1">
    <source>
        <dbReference type="EMBL" id="SDE98571.1"/>
    </source>
</evidence>
<evidence type="ECO:0000313" key="2">
    <source>
        <dbReference type="Proteomes" id="UP000198994"/>
    </source>
</evidence>
<proteinExistence type="predicted"/>
<dbReference type="STRING" id="282683.SAMN04488105_110241"/>
<dbReference type="RefSeq" id="WP_089961241.1">
    <property type="nucleotide sequence ID" value="NZ_FNAV01000010.1"/>
</dbReference>
<organism evidence="1 2">
    <name type="scientific">Salipiger thiooxidans</name>
    <dbReference type="NCBI Taxonomy" id="282683"/>
    <lineage>
        <taxon>Bacteria</taxon>
        <taxon>Pseudomonadati</taxon>
        <taxon>Pseudomonadota</taxon>
        <taxon>Alphaproteobacteria</taxon>
        <taxon>Rhodobacterales</taxon>
        <taxon>Roseobacteraceae</taxon>
        <taxon>Salipiger</taxon>
    </lineage>
</organism>
<accession>A0A1G7HDX6</accession>